<dbReference type="Proteomes" id="UP000270343">
    <property type="component" value="Unassembled WGS sequence"/>
</dbReference>
<dbReference type="EMBL" id="RBAM01000028">
    <property type="protein sequence ID" value="RKN60794.1"/>
    <property type="molecule type" value="Genomic_DNA"/>
</dbReference>
<evidence type="ECO:0000313" key="3">
    <source>
        <dbReference type="Proteomes" id="UP000270343"/>
    </source>
</evidence>
<name>A0A3B0AKK7_9ACTN</name>
<proteinExistence type="predicted"/>
<dbReference type="AlphaFoldDB" id="A0A3B0AKK7"/>
<protein>
    <submittedName>
        <fullName evidence="2">Uncharacterized protein</fullName>
    </submittedName>
</protein>
<organism evidence="2 3">
    <name type="scientific">Streptomyces klenkii</name>
    <dbReference type="NCBI Taxonomy" id="1420899"/>
    <lineage>
        <taxon>Bacteria</taxon>
        <taxon>Bacillati</taxon>
        <taxon>Actinomycetota</taxon>
        <taxon>Actinomycetes</taxon>
        <taxon>Kitasatosporales</taxon>
        <taxon>Streptomycetaceae</taxon>
        <taxon>Streptomyces</taxon>
    </lineage>
</organism>
<evidence type="ECO:0000313" key="2">
    <source>
        <dbReference type="EMBL" id="RKN60794.1"/>
    </source>
</evidence>
<feature type="compositionally biased region" description="Low complexity" evidence="1">
    <location>
        <begin position="432"/>
        <end position="446"/>
    </location>
</feature>
<gene>
    <name evidence="2" type="ORF">D7231_32800</name>
</gene>
<keyword evidence="3" id="KW-1185">Reference proteome</keyword>
<feature type="region of interest" description="Disordered" evidence="1">
    <location>
        <begin position="358"/>
        <end position="462"/>
    </location>
</feature>
<reference evidence="2 3" key="1">
    <citation type="journal article" date="2015" name="Antonie Van Leeuwenhoek">
        <title>Streptomyces klenkii sp. nov., isolated from deep marine sediment.</title>
        <authorList>
            <person name="Veyisoglu A."/>
            <person name="Sahin N."/>
        </authorList>
    </citation>
    <scope>NUCLEOTIDE SEQUENCE [LARGE SCALE GENOMIC DNA]</scope>
    <source>
        <strain evidence="2 3">KCTC 29202</strain>
    </source>
</reference>
<sequence>MDEVVAYAKSHTFTEFRDHLLADGVLPECISEDEYNDVLSGSSPDQNLWNPPGPFKFDATTMWSNSAEDVYRAARVPGPKRYSAKQFTAVGLTDLAPAYTEAASQQACKDKLTEQAAETDRKDTAAYDEAMETYRQDKTAYDQDLAAWEKSMDAYRAELADYQQWLRDNDLWVVRGQYEFCEPGDGADALIEPARAPAAGTTRFVDPAPDHVHVGWGRVGGSRTDALDGWRADAQLIADVTPVPGTTDVTITARLRGVAVRRNDAGVWGRTAPYKARAVLNLLARDINGNFGVVSRAKTDDSVDVTGTDPILVGTLTHTVPRNALMDLAIDWLFCADEPYGDAVIVRGMTKGLKVLFLPPSLDGTGPGRPMIRPPATGPERRPWPAPPRSSTPSTATPPSPPHRPRPPARPPSPQRSTPSCAAWPTCCPNWAPASTSTSSASSNATTPPPTGGRAWPQAPPA</sequence>
<accession>A0A3B0AKK7</accession>
<comment type="caution">
    <text evidence="2">The sequence shown here is derived from an EMBL/GenBank/DDBJ whole genome shotgun (WGS) entry which is preliminary data.</text>
</comment>
<feature type="compositionally biased region" description="Pro residues" evidence="1">
    <location>
        <begin position="384"/>
        <end position="414"/>
    </location>
</feature>
<evidence type="ECO:0000256" key="1">
    <source>
        <dbReference type="SAM" id="MobiDB-lite"/>
    </source>
</evidence>